<protein>
    <recommendedName>
        <fullName evidence="4">Cytoplasmic protein</fullName>
    </recommendedName>
</protein>
<evidence type="ECO:0008006" key="4">
    <source>
        <dbReference type="Google" id="ProtNLM"/>
    </source>
</evidence>
<dbReference type="AlphaFoldDB" id="A0A2P7SF83"/>
<accession>A0A2P7SF83</accession>
<name>A0A2P7SF83_9HYPH</name>
<reference evidence="2 3" key="1">
    <citation type="submission" date="2018-03" db="EMBL/GenBank/DDBJ databases">
        <title>The draft genome of Mesorhizobium sp. 6GN-30.</title>
        <authorList>
            <person name="Liu L."/>
            <person name="Li L."/>
            <person name="Wang T."/>
            <person name="Zhang X."/>
            <person name="Liang L."/>
        </authorList>
    </citation>
    <scope>NUCLEOTIDE SEQUENCE [LARGE SCALE GENOMIC DNA]</scope>
    <source>
        <strain evidence="2 3">6GN30</strain>
    </source>
</reference>
<keyword evidence="3" id="KW-1185">Reference proteome</keyword>
<dbReference type="RefSeq" id="WP_106772040.1">
    <property type="nucleotide sequence ID" value="NZ_PXYK01000008.1"/>
</dbReference>
<evidence type="ECO:0000256" key="1">
    <source>
        <dbReference type="SAM" id="SignalP"/>
    </source>
</evidence>
<comment type="caution">
    <text evidence="2">The sequence shown here is derived from an EMBL/GenBank/DDBJ whole genome shotgun (WGS) entry which is preliminary data.</text>
</comment>
<dbReference type="Proteomes" id="UP000241229">
    <property type="component" value="Unassembled WGS sequence"/>
</dbReference>
<proteinExistence type="predicted"/>
<feature type="signal peptide" evidence="1">
    <location>
        <begin position="1"/>
        <end position="26"/>
    </location>
</feature>
<sequence>MSHVVKTLAVAALALAGLAWTSVAEAADPAVGLYRGAGPCADQRYLNKIASRFDYQVRHVPNLPDVAITDFRDIYERRYQPESEDWPISRRYCGATVILSDGHSRNIWYLIEGRMGFIGIGHNVEFCVSGFDRWYVYNGGCRVLQ</sequence>
<dbReference type="EMBL" id="PXYK01000008">
    <property type="protein sequence ID" value="PSJ61035.1"/>
    <property type="molecule type" value="Genomic_DNA"/>
</dbReference>
<organism evidence="2 3">
    <name type="scientific">Kumtagia ephedrae</name>
    <dbReference type="NCBI Taxonomy" id="2116701"/>
    <lineage>
        <taxon>Bacteria</taxon>
        <taxon>Pseudomonadati</taxon>
        <taxon>Pseudomonadota</taxon>
        <taxon>Alphaproteobacteria</taxon>
        <taxon>Hyphomicrobiales</taxon>
        <taxon>Phyllobacteriaceae</taxon>
        <taxon>Kumtagia</taxon>
    </lineage>
</organism>
<feature type="chain" id="PRO_5015151631" description="Cytoplasmic protein" evidence="1">
    <location>
        <begin position="27"/>
        <end position="145"/>
    </location>
</feature>
<keyword evidence="1" id="KW-0732">Signal</keyword>
<evidence type="ECO:0000313" key="2">
    <source>
        <dbReference type="EMBL" id="PSJ61035.1"/>
    </source>
</evidence>
<dbReference type="OrthoDB" id="9808546at2"/>
<evidence type="ECO:0000313" key="3">
    <source>
        <dbReference type="Proteomes" id="UP000241229"/>
    </source>
</evidence>
<gene>
    <name evidence="2" type="ORF">C7I84_10020</name>
</gene>